<sequence>MQSPLFISRRLYALESLGRFLRRAVEEIAGGGIEAFHYHLLHLDLSGFDPKSDPKFESLGTVAKRDLAEKPDAKVRIVPASKALSVMNWGRKSFVVTK</sequence>
<proteinExistence type="predicted"/>
<dbReference type="EMBL" id="CAADFF010000050">
    <property type="protein sequence ID" value="VFJ93805.1"/>
    <property type="molecule type" value="Genomic_DNA"/>
</dbReference>
<name>A0A450UMN6_9GAMM</name>
<reference evidence="1" key="1">
    <citation type="submission" date="2019-02" db="EMBL/GenBank/DDBJ databases">
        <authorList>
            <person name="Gruber-Vodicka R. H."/>
            <person name="Seah K. B. B."/>
        </authorList>
    </citation>
    <scope>NUCLEOTIDE SEQUENCE</scope>
    <source>
        <strain evidence="1">BECK_M7</strain>
    </source>
</reference>
<protein>
    <submittedName>
        <fullName evidence="1">Uncharacterized protein</fullName>
    </submittedName>
</protein>
<dbReference type="AlphaFoldDB" id="A0A450UMN6"/>
<evidence type="ECO:0000313" key="1">
    <source>
        <dbReference type="EMBL" id="VFJ93805.1"/>
    </source>
</evidence>
<accession>A0A450UMN6</accession>
<gene>
    <name evidence="1" type="ORF">BECKLFY1418B_GA0070995_10505</name>
</gene>
<organism evidence="1">
    <name type="scientific">Candidatus Kentrum sp. LFY</name>
    <dbReference type="NCBI Taxonomy" id="2126342"/>
    <lineage>
        <taxon>Bacteria</taxon>
        <taxon>Pseudomonadati</taxon>
        <taxon>Pseudomonadota</taxon>
        <taxon>Gammaproteobacteria</taxon>
        <taxon>Candidatus Kentrum</taxon>
    </lineage>
</organism>